<dbReference type="GO" id="GO:0010181">
    <property type="term" value="F:FMN binding"/>
    <property type="evidence" value="ECO:0007669"/>
    <property type="project" value="InterPro"/>
</dbReference>
<dbReference type="InterPro" id="IPR007329">
    <property type="entry name" value="FMN-bd"/>
</dbReference>
<gene>
    <name evidence="4" type="ORF">SERN_0844</name>
</gene>
<dbReference type="SMART" id="SM00900">
    <property type="entry name" value="FMN_bind"/>
    <property type="match status" value="1"/>
</dbReference>
<sequence>MTLAARRAVTVAASLAAVGALAACGTGEATDAVENGSASESATASPTPSDQASESTSEDASEGASADGSTGGTYADGTYSATGSYVSPGGPESIEVTLTLTSDVVSAVEVVSNAENPNSVRYQGEFVDGIADVVVGVALDDLEVDKVAGSSLTSGGFNEAVETIKGEAGA</sequence>
<feature type="region of interest" description="Disordered" evidence="1">
    <location>
        <begin position="29"/>
        <end position="92"/>
    </location>
</feature>
<evidence type="ECO:0000313" key="5">
    <source>
        <dbReference type="Proteomes" id="UP000297318"/>
    </source>
</evidence>
<organism evidence="4 5">
    <name type="scientific">Serinibacter arcticus</name>
    <dbReference type="NCBI Taxonomy" id="1655435"/>
    <lineage>
        <taxon>Bacteria</taxon>
        <taxon>Bacillati</taxon>
        <taxon>Actinomycetota</taxon>
        <taxon>Actinomycetes</taxon>
        <taxon>Micrococcales</taxon>
        <taxon>Beutenbergiaceae</taxon>
        <taxon>Serinibacter</taxon>
    </lineage>
</organism>
<dbReference type="OrthoDB" id="4232596at2"/>
<evidence type="ECO:0000256" key="1">
    <source>
        <dbReference type="SAM" id="MobiDB-lite"/>
    </source>
</evidence>
<comment type="caution">
    <text evidence="4">The sequence shown here is derived from an EMBL/GenBank/DDBJ whole genome shotgun (WGS) entry which is preliminary data.</text>
</comment>
<feature type="compositionally biased region" description="Low complexity" evidence="1">
    <location>
        <begin position="37"/>
        <end position="49"/>
    </location>
</feature>
<feature type="signal peptide" evidence="2">
    <location>
        <begin position="1"/>
        <end position="22"/>
    </location>
</feature>
<dbReference type="GO" id="GO:0016020">
    <property type="term" value="C:membrane"/>
    <property type="evidence" value="ECO:0007669"/>
    <property type="project" value="InterPro"/>
</dbReference>
<protein>
    <recommendedName>
        <fullName evidence="3">FMN-binding domain-containing protein</fullName>
    </recommendedName>
</protein>
<evidence type="ECO:0000313" key="4">
    <source>
        <dbReference type="EMBL" id="TGO06652.1"/>
    </source>
</evidence>
<dbReference type="Pfam" id="PF04205">
    <property type="entry name" value="FMN_bind"/>
    <property type="match status" value="1"/>
</dbReference>
<feature type="domain" description="FMN-binding" evidence="3">
    <location>
        <begin position="87"/>
        <end position="168"/>
    </location>
</feature>
<dbReference type="RefSeq" id="WP_135848810.1">
    <property type="nucleotide sequence ID" value="NZ_RHPJ01000001.1"/>
</dbReference>
<dbReference type="AlphaFoldDB" id="A0A4Z1E7H6"/>
<evidence type="ECO:0000259" key="3">
    <source>
        <dbReference type="SMART" id="SM00900"/>
    </source>
</evidence>
<proteinExistence type="predicted"/>
<name>A0A4Z1E7H6_9MICO</name>
<keyword evidence="2" id="KW-0732">Signal</keyword>
<keyword evidence="5" id="KW-1185">Reference proteome</keyword>
<feature type="chain" id="PRO_5021314197" description="FMN-binding domain-containing protein" evidence="2">
    <location>
        <begin position="23"/>
        <end position="170"/>
    </location>
</feature>
<accession>A0A4Z1E7H6</accession>
<dbReference type="Proteomes" id="UP000297318">
    <property type="component" value="Unassembled WGS sequence"/>
</dbReference>
<dbReference type="EMBL" id="RHPJ01000001">
    <property type="protein sequence ID" value="TGO06652.1"/>
    <property type="molecule type" value="Genomic_DNA"/>
</dbReference>
<evidence type="ECO:0000256" key="2">
    <source>
        <dbReference type="SAM" id="SignalP"/>
    </source>
</evidence>
<dbReference type="PROSITE" id="PS51257">
    <property type="entry name" value="PROKAR_LIPOPROTEIN"/>
    <property type="match status" value="1"/>
</dbReference>
<reference evidence="4 5" key="1">
    <citation type="submission" date="2018-11" db="EMBL/GenBank/DDBJ databases">
        <title>Complete genome sequencing of the Actinobacteria Serinibacter sp. K3-2.</title>
        <authorList>
            <person name="Rakitin A.L."/>
            <person name="Beletsky A.V."/>
            <person name="Mardanov A.V."/>
            <person name="Ravin N.V."/>
            <person name="Gromova A.S."/>
            <person name="Filippova S.N."/>
            <person name="Gal'Chenko V.F."/>
        </authorList>
    </citation>
    <scope>NUCLEOTIDE SEQUENCE [LARGE SCALE GENOMIC DNA]</scope>
    <source>
        <strain evidence="4 5">K3-2</strain>
    </source>
</reference>